<sequence length="127" mass="14463">MSSHPSPPSLFSSQSPFAPPSRSIECLLSSSLSFFLSSFLTRFLMADGLRRAPSDSGMRLTAISVYSCRAVMDYRTLARLTYYKFIETSVASIDEEWNTRNGEDEYFVRRKGGQMILQKKQQNNNKQ</sequence>
<accession>A0A8R1UZM9</accession>
<accession>A0A2A6C1Y6</accession>
<dbReference type="AlphaFoldDB" id="A0A2A6C1Y6"/>
<evidence type="ECO:0000313" key="1">
    <source>
        <dbReference type="EnsemblMetazoa" id="PPA40666.1"/>
    </source>
</evidence>
<reference evidence="1" key="2">
    <citation type="submission" date="2022-06" db="UniProtKB">
        <authorList>
            <consortium name="EnsemblMetazoa"/>
        </authorList>
    </citation>
    <scope>IDENTIFICATION</scope>
    <source>
        <strain evidence="1">PS312</strain>
    </source>
</reference>
<dbReference type="Proteomes" id="UP000005239">
    <property type="component" value="Unassembled WGS sequence"/>
</dbReference>
<reference evidence="2" key="1">
    <citation type="journal article" date="2008" name="Nat. Genet.">
        <title>The Pristionchus pacificus genome provides a unique perspective on nematode lifestyle and parasitism.</title>
        <authorList>
            <person name="Dieterich C."/>
            <person name="Clifton S.W."/>
            <person name="Schuster L.N."/>
            <person name="Chinwalla A."/>
            <person name="Delehaunty K."/>
            <person name="Dinkelacker I."/>
            <person name="Fulton L."/>
            <person name="Fulton R."/>
            <person name="Godfrey J."/>
            <person name="Minx P."/>
            <person name="Mitreva M."/>
            <person name="Roeseler W."/>
            <person name="Tian H."/>
            <person name="Witte H."/>
            <person name="Yang S.P."/>
            <person name="Wilson R.K."/>
            <person name="Sommer R.J."/>
        </authorList>
    </citation>
    <scope>NUCLEOTIDE SEQUENCE [LARGE SCALE GENOMIC DNA]</scope>
    <source>
        <strain evidence="2">PS312</strain>
    </source>
</reference>
<dbReference type="EnsemblMetazoa" id="PPA40666.1">
    <property type="protein sequence ID" value="PPA40666.1"/>
    <property type="gene ID" value="WBGene00279035"/>
</dbReference>
<gene>
    <name evidence="1" type="primary">WBGene00279035</name>
</gene>
<name>A0A2A6C1Y6_PRIPA</name>
<protein>
    <submittedName>
        <fullName evidence="1">Uncharacterized protein</fullName>
    </submittedName>
</protein>
<organism evidence="1 2">
    <name type="scientific">Pristionchus pacificus</name>
    <name type="common">Parasitic nematode worm</name>
    <dbReference type="NCBI Taxonomy" id="54126"/>
    <lineage>
        <taxon>Eukaryota</taxon>
        <taxon>Metazoa</taxon>
        <taxon>Ecdysozoa</taxon>
        <taxon>Nematoda</taxon>
        <taxon>Chromadorea</taxon>
        <taxon>Rhabditida</taxon>
        <taxon>Rhabditina</taxon>
        <taxon>Diplogasteromorpha</taxon>
        <taxon>Diplogasteroidea</taxon>
        <taxon>Neodiplogasteridae</taxon>
        <taxon>Pristionchus</taxon>
    </lineage>
</organism>
<keyword evidence="2" id="KW-1185">Reference proteome</keyword>
<proteinExistence type="predicted"/>
<evidence type="ECO:0000313" key="2">
    <source>
        <dbReference type="Proteomes" id="UP000005239"/>
    </source>
</evidence>